<dbReference type="AlphaFoldDB" id="A0A699HNM0"/>
<gene>
    <name evidence="2" type="ORF">Tci_425832</name>
</gene>
<reference evidence="2" key="1">
    <citation type="journal article" date="2019" name="Sci. Rep.">
        <title>Draft genome of Tanacetum cinerariifolium, the natural source of mosquito coil.</title>
        <authorList>
            <person name="Yamashiro T."/>
            <person name="Shiraishi A."/>
            <person name="Satake H."/>
            <person name="Nakayama K."/>
        </authorList>
    </citation>
    <scope>NUCLEOTIDE SEQUENCE</scope>
</reference>
<evidence type="ECO:0000313" key="2">
    <source>
        <dbReference type="EMBL" id="GEY53858.1"/>
    </source>
</evidence>
<name>A0A699HNM0_TANCI</name>
<feature type="region of interest" description="Disordered" evidence="1">
    <location>
        <begin position="335"/>
        <end position="354"/>
    </location>
</feature>
<keyword evidence="2" id="KW-0695">RNA-directed DNA polymerase</keyword>
<organism evidence="2">
    <name type="scientific">Tanacetum cinerariifolium</name>
    <name type="common">Dalmatian daisy</name>
    <name type="synonym">Chrysanthemum cinerariifolium</name>
    <dbReference type="NCBI Taxonomy" id="118510"/>
    <lineage>
        <taxon>Eukaryota</taxon>
        <taxon>Viridiplantae</taxon>
        <taxon>Streptophyta</taxon>
        <taxon>Embryophyta</taxon>
        <taxon>Tracheophyta</taxon>
        <taxon>Spermatophyta</taxon>
        <taxon>Magnoliopsida</taxon>
        <taxon>eudicotyledons</taxon>
        <taxon>Gunneridae</taxon>
        <taxon>Pentapetalae</taxon>
        <taxon>asterids</taxon>
        <taxon>campanulids</taxon>
        <taxon>Asterales</taxon>
        <taxon>Asteraceae</taxon>
        <taxon>Asteroideae</taxon>
        <taxon>Anthemideae</taxon>
        <taxon>Anthemidinae</taxon>
        <taxon>Tanacetum</taxon>
    </lineage>
</organism>
<feature type="region of interest" description="Disordered" evidence="1">
    <location>
        <begin position="405"/>
        <end position="424"/>
    </location>
</feature>
<protein>
    <submittedName>
        <fullName evidence="2">Reverse transcriptase domain-containing protein</fullName>
    </submittedName>
</protein>
<comment type="caution">
    <text evidence="2">The sequence shown here is derived from an EMBL/GenBank/DDBJ whole genome shotgun (WGS) entry which is preliminary data.</text>
</comment>
<feature type="compositionally biased region" description="Low complexity" evidence="1">
    <location>
        <begin position="342"/>
        <end position="352"/>
    </location>
</feature>
<dbReference type="EMBL" id="BKCJ010187076">
    <property type="protein sequence ID" value="GEY53858.1"/>
    <property type="molecule type" value="Genomic_DNA"/>
</dbReference>
<accession>A0A699HNM0</accession>
<proteinExistence type="predicted"/>
<dbReference type="GO" id="GO:0003964">
    <property type="term" value="F:RNA-directed DNA polymerase activity"/>
    <property type="evidence" value="ECO:0007669"/>
    <property type="project" value="UniProtKB-KW"/>
</dbReference>
<evidence type="ECO:0000256" key="1">
    <source>
        <dbReference type="SAM" id="MobiDB-lite"/>
    </source>
</evidence>
<feature type="compositionally biased region" description="Polar residues" evidence="1">
    <location>
        <begin position="410"/>
        <end position="419"/>
    </location>
</feature>
<dbReference type="PANTHER" id="PTHR33067">
    <property type="entry name" value="RNA-DIRECTED DNA POLYMERASE-RELATED"/>
    <property type="match status" value="1"/>
</dbReference>
<keyword evidence="2" id="KW-0808">Transferase</keyword>
<keyword evidence="2" id="KW-0548">Nucleotidyltransferase</keyword>
<dbReference type="PANTHER" id="PTHR33067:SF35">
    <property type="entry name" value="ASPARTIC PEPTIDASE DDI1-TYPE DOMAIN-CONTAINING PROTEIN"/>
    <property type="match status" value="1"/>
</dbReference>
<sequence length="1184" mass="133025">MSTRSSARNLFPPLDNLELTIRRRSLVDPILLNDFEMATEGNGDPPVPDLRNMEELYQPNLNGRGGPIARDDANKHLDKFLYVTQTIKVNGVTDDALRVYLFPHSLTHHATAWFDRLPKKSINTINQMAKMFLGKYFPPSMDTSAQPSESSSSITSSSDLEIISLKAKMAEINKNLMKVLQINQQVKEVTPNYETCGGPHSYNDCPATVGQTQNVYAAGAYQCGNSYQPQGVSHGQTPPPAYQALSYQALVYQPSISKSQVVTTTEFTNYMKANDAILKNMQTNMTSLTNSNLELKNMFGQFMKINTASSSCSGTLLSNTVTNPKEDLKDITTRSGTAYQGPTIPTTSSSSPKVVEREIEVIKDTVPPTNNGSTKDVQTLVFQIKTPILNSEPVVAPIAEPVFAPVSAPKPNQKSSISYPSRLHDQKLRDKANDQKEKFFQIFKDLNFNISFTDTLILMPKFGPTIKSLLTNKDKLYELARTLLNKHYSMVLLKKLPEKLRDPGKFLILCDFLRMDECLALADLGASINLMPLSVWNKLSLPELTPTFMTLELADRRSFLKTERALIDVYNRELTLRVNNEAVTLNLDQTLRYSANYNDMTMIQLHGNKVDLDEQSLDDLFNNLKIYEAEVKGSSTSNQNTQNIAFMSSINTDSINESVNVVPTISAASSKSTVSTLPNVDSLSDVVIYFFFSKEAILPGNADHQGTTGIKTLLEELFQWRYLLQMLWCLSVMQLVAMIEVFRLKKNILIMHLWHMPPQAHQVLQDQIMSHESDNNVPKNPENDRYKTGEGYHAVTPPYTRTFIPHKPDLVFNDAPNASGSVANVVNVESSTNKPSKDMSKTLRTDAPIIKDWISDSKDETEIGLDHLIKDYDYYEKQMVQKPMWNNAMRVSHQNSVRMTHPYSNRNFVTTAVLTRSRLVSLNAARLVSTVVTQSTMKSPRLVEHVVNKEHSPIRRPINHRLVTKNSNFNIKVTTVKVNKVNVVQGTKGNAAKASANWVWKPKCQVLDHVSRLTSVSITLKKFNYTDALGRSNSFSWYQFDEKDGIRVTAGDLKATTTMKKVNDVVQLRVLIDGKNVIVSEDVIRRDLRLDDADGVECLPNDDIFVELARMGYEKPPLKLTFYKAYFSTQWKFLIHTLVQCLSAKRTAWNEFSCSMASTGLGKVFLGVETPLFASMLVQPQPQA</sequence>